<comment type="caution">
    <text evidence="2">The sequence shown here is derived from an EMBL/GenBank/DDBJ whole genome shotgun (WGS) entry which is preliminary data.</text>
</comment>
<reference evidence="2 3" key="1">
    <citation type="submission" date="2016-02" db="EMBL/GenBank/DDBJ databases">
        <title>Band-tailed pigeon sequencing and assembly.</title>
        <authorList>
            <person name="Soares A.E."/>
            <person name="Novak B.J."/>
            <person name="Rice E.S."/>
            <person name="O'Connell B."/>
            <person name="Chang D."/>
            <person name="Weber S."/>
            <person name="Shapiro B."/>
        </authorList>
    </citation>
    <scope>NUCLEOTIDE SEQUENCE [LARGE SCALE GENOMIC DNA]</scope>
    <source>
        <strain evidence="2">BTP2013</strain>
        <tissue evidence="2">Blood</tissue>
    </source>
</reference>
<dbReference type="AlphaFoldDB" id="A0A1V4KYJ9"/>
<name>A0A1V4KYJ9_PATFA</name>
<dbReference type="EMBL" id="LSYS01001150">
    <property type="protein sequence ID" value="OPJ89341.1"/>
    <property type="molecule type" value="Genomic_DNA"/>
</dbReference>
<keyword evidence="3" id="KW-1185">Reference proteome</keyword>
<evidence type="ECO:0000313" key="2">
    <source>
        <dbReference type="EMBL" id="OPJ89341.1"/>
    </source>
</evidence>
<gene>
    <name evidence="2" type="ORF">AV530_003585</name>
</gene>
<feature type="region of interest" description="Disordered" evidence="1">
    <location>
        <begin position="1"/>
        <end position="25"/>
    </location>
</feature>
<accession>A0A1V4KYJ9</accession>
<sequence length="94" mass="10039">MGDLSSAGDHKDLPKASGITSRSINPVYRGQGPWLLAGPGSTAVPQAGWLSLRPKAASLGEQVAPRVSVSPVDQRDLLSEVSIWHFQQFLTVVF</sequence>
<evidence type="ECO:0000256" key="1">
    <source>
        <dbReference type="SAM" id="MobiDB-lite"/>
    </source>
</evidence>
<proteinExistence type="predicted"/>
<organism evidence="2 3">
    <name type="scientific">Patagioenas fasciata monilis</name>
    <dbReference type="NCBI Taxonomy" id="372326"/>
    <lineage>
        <taxon>Eukaryota</taxon>
        <taxon>Metazoa</taxon>
        <taxon>Chordata</taxon>
        <taxon>Craniata</taxon>
        <taxon>Vertebrata</taxon>
        <taxon>Euteleostomi</taxon>
        <taxon>Archelosauria</taxon>
        <taxon>Archosauria</taxon>
        <taxon>Dinosauria</taxon>
        <taxon>Saurischia</taxon>
        <taxon>Theropoda</taxon>
        <taxon>Coelurosauria</taxon>
        <taxon>Aves</taxon>
        <taxon>Neognathae</taxon>
        <taxon>Neoaves</taxon>
        <taxon>Columbimorphae</taxon>
        <taxon>Columbiformes</taxon>
        <taxon>Columbidae</taxon>
        <taxon>Patagioenas</taxon>
    </lineage>
</organism>
<protein>
    <submittedName>
        <fullName evidence="2">Uncharacterized protein</fullName>
    </submittedName>
</protein>
<dbReference type="Proteomes" id="UP000190648">
    <property type="component" value="Unassembled WGS sequence"/>
</dbReference>
<evidence type="ECO:0000313" key="3">
    <source>
        <dbReference type="Proteomes" id="UP000190648"/>
    </source>
</evidence>